<organism evidence="2 3">
    <name type="scientific">Pseudoduganella chitinolytica</name>
    <dbReference type="NCBI Taxonomy" id="34070"/>
    <lineage>
        <taxon>Bacteria</taxon>
        <taxon>Pseudomonadati</taxon>
        <taxon>Pseudomonadota</taxon>
        <taxon>Betaproteobacteria</taxon>
        <taxon>Burkholderiales</taxon>
        <taxon>Oxalobacteraceae</taxon>
        <taxon>Telluria group</taxon>
        <taxon>Pseudoduganella</taxon>
    </lineage>
</organism>
<keyword evidence="3" id="KW-1185">Reference proteome</keyword>
<evidence type="ECO:0000313" key="3">
    <source>
        <dbReference type="Proteomes" id="UP001216510"/>
    </source>
</evidence>
<sequence length="164" mass="17852">MIESAILWLLAFLAAPAVGLTSVFLISFVSATLVPLGSEPAVFAVVKANEALFWPAIAVATCGNTLGGIVDYWMGYYAKAAFAKERESRWFGWLAKHGAKTMLLSWVPGIGDPLCTLGGWLKLPFWPAVMYMAIGKFARYLTMTALLLYVPDGFWRGLVRVLGG</sequence>
<keyword evidence="1" id="KW-0812">Transmembrane</keyword>
<dbReference type="RefSeq" id="WP_277415314.1">
    <property type="nucleotide sequence ID" value="NZ_CP119083.1"/>
</dbReference>
<keyword evidence="1" id="KW-0472">Membrane</keyword>
<gene>
    <name evidence="2" type="ORF">PX653_24810</name>
</gene>
<protein>
    <submittedName>
        <fullName evidence="2">DedA family protein</fullName>
    </submittedName>
</protein>
<dbReference type="EMBL" id="CP119083">
    <property type="protein sequence ID" value="WEF32595.1"/>
    <property type="molecule type" value="Genomic_DNA"/>
</dbReference>
<feature type="transmembrane region" description="Helical" evidence="1">
    <location>
        <begin position="128"/>
        <end position="150"/>
    </location>
</feature>
<evidence type="ECO:0000313" key="2">
    <source>
        <dbReference type="EMBL" id="WEF32595.1"/>
    </source>
</evidence>
<feature type="transmembrane region" description="Helical" evidence="1">
    <location>
        <begin position="7"/>
        <end position="31"/>
    </location>
</feature>
<keyword evidence="1" id="KW-1133">Transmembrane helix</keyword>
<feature type="transmembrane region" description="Helical" evidence="1">
    <location>
        <begin position="51"/>
        <end position="78"/>
    </location>
</feature>
<dbReference type="Proteomes" id="UP001216510">
    <property type="component" value="Chromosome"/>
</dbReference>
<accession>A0ABY8B9I8</accession>
<evidence type="ECO:0000256" key="1">
    <source>
        <dbReference type="SAM" id="Phobius"/>
    </source>
</evidence>
<dbReference type="PANTHER" id="PTHR42709">
    <property type="entry name" value="ALKALINE PHOSPHATASE LIKE PROTEIN"/>
    <property type="match status" value="1"/>
</dbReference>
<dbReference type="InterPro" id="IPR051311">
    <property type="entry name" value="DedA_domain"/>
</dbReference>
<dbReference type="PANTHER" id="PTHR42709:SF4">
    <property type="entry name" value="INNER MEMBRANE PROTEIN YQAA"/>
    <property type="match status" value="1"/>
</dbReference>
<proteinExistence type="predicted"/>
<name>A0ABY8B9I8_9BURK</name>
<reference evidence="2 3" key="1">
    <citation type="submission" date="2023-02" db="EMBL/GenBank/DDBJ databases">
        <title>Gemone sequence of Telluria chitinolytica ACM 3522T.</title>
        <authorList>
            <person name="Frediansyah A."/>
            <person name="Miess H."/>
            <person name="Gross H."/>
        </authorList>
    </citation>
    <scope>NUCLEOTIDE SEQUENCE [LARGE SCALE GENOMIC DNA]</scope>
    <source>
        <strain evidence="2 3">ACM 3522</strain>
    </source>
</reference>